<gene>
    <name evidence="1" type="ORF">ThimaDRAFT_2498</name>
</gene>
<dbReference type="RefSeq" id="WP_007193371.1">
    <property type="nucleotide sequence ID" value="NZ_AFWV01000008.1"/>
</dbReference>
<accession>F9UC46</accession>
<dbReference type="EMBL" id="AFWV01000008">
    <property type="protein sequence ID" value="EGV17959.1"/>
    <property type="molecule type" value="Genomic_DNA"/>
</dbReference>
<protein>
    <submittedName>
        <fullName evidence="1">Uncharacterized protein</fullName>
    </submittedName>
</protein>
<organism evidence="1 2">
    <name type="scientific">Thiocapsa marina 5811</name>
    <dbReference type="NCBI Taxonomy" id="768671"/>
    <lineage>
        <taxon>Bacteria</taxon>
        <taxon>Pseudomonadati</taxon>
        <taxon>Pseudomonadota</taxon>
        <taxon>Gammaproteobacteria</taxon>
        <taxon>Chromatiales</taxon>
        <taxon>Chromatiaceae</taxon>
        <taxon>Thiocapsa</taxon>
    </lineage>
</organism>
<proteinExistence type="predicted"/>
<keyword evidence="2" id="KW-1185">Reference proteome</keyword>
<name>F9UC46_9GAMM</name>
<dbReference type="AlphaFoldDB" id="F9UC46"/>
<reference evidence="1 2" key="1">
    <citation type="submission" date="2011-06" db="EMBL/GenBank/DDBJ databases">
        <title>The draft genome of Thiocapsa marina 5811.</title>
        <authorList>
            <consortium name="US DOE Joint Genome Institute (JGI-PGF)"/>
            <person name="Lucas S."/>
            <person name="Han J."/>
            <person name="Cheng J.-F."/>
            <person name="Goodwin L."/>
            <person name="Pitluck S."/>
            <person name="Peters L."/>
            <person name="Land M.L."/>
            <person name="Hauser L."/>
            <person name="Vogl K."/>
            <person name="Liu Z."/>
            <person name="Imhoff J."/>
            <person name="Thiel V."/>
            <person name="Frigaard N.-U."/>
            <person name="Bryant D."/>
            <person name="Woyke T.J."/>
        </authorList>
    </citation>
    <scope>NUCLEOTIDE SEQUENCE [LARGE SCALE GENOMIC DNA]</scope>
    <source>
        <strain evidence="1 2">5811</strain>
    </source>
</reference>
<dbReference type="OrthoDB" id="6198900at2"/>
<evidence type="ECO:0000313" key="2">
    <source>
        <dbReference type="Proteomes" id="UP000005459"/>
    </source>
</evidence>
<dbReference type="eggNOG" id="ENOG503379E">
    <property type="taxonomic scope" value="Bacteria"/>
</dbReference>
<dbReference type="PATRIC" id="fig|768671.3.peg.2643"/>
<dbReference type="Proteomes" id="UP000005459">
    <property type="component" value="Unassembled WGS sequence"/>
</dbReference>
<sequence>MSKFNEVPVESDTRILFQELTTLGTYDVLHQKWIWDGITAESIIFANEDITDVTDHDLEMQVKAFRNLAADTSMTLKRSESGFTFVNFNFEAD</sequence>
<evidence type="ECO:0000313" key="1">
    <source>
        <dbReference type="EMBL" id="EGV17959.1"/>
    </source>
</evidence>